<feature type="signal peptide" evidence="1">
    <location>
        <begin position="1"/>
        <end position="19"/>
    </location>
</feature>
<dbReference type="Proteomes" id="UP001408356">
    <property type="component" value="Unassembled WGS sequence"/>
</dbReference>
<reference evidence="3 4" key="1">
    <citation type="journal article" date="2024" name="J. Plant Pathol.">
        <title>Sequence and assembly of the genome of Seiridium unicorne, isolate CBS 538.82, causal agent of cypress canker disease.</title>
        <authorList>
            <person name="Scali E."/>
            <person name="Rocca G.D."/>
            <person name="Danti R."/>
            <person name="Garbelotto M."/>
            <person name="Barberini S."/>
            <person name="Baroncelli R."/>
            <person name="Emiliani G."/>
        </authorList>
    </citation>
    <scope>NUCLEOTIDE SEQUENCE [LARGE SCALE GENOMIC DNA]</scope>
    <source>
        <strain evidence="3 4">BM-138-508</strain>
    </source>
</reference>
<comment type="caution">
    <text evidence="3">The sequence shown here is derived from an EMBL/GenBank/DDBJ whole genome shotgun (WGS) entry which is preliminary data.</text>
</comment>
<organism evidence="3 4">
    <name type="scientific">Seiridium unicorne</name>
    <dbReference type="NCBI Taxonomy" id="138068"/>
    <lineage>
        <taxon>Eukaryota</taxon>
        <taxon>Fungi</taxon>
        <taxon>Dikarya</taxon>
        <taxon>Ascomycota</taxon>
        <taxon>Pezizomycotina</taxon>
        <taxon>Sordariomycetes</taxon>
        <taxon>Xylariomycetidae</taxon>
        <taxon>Amphisphaeriales</taxon>
        <taxon>Sporocadaceae</taxon>
        <taxon>Seiridium</taxon>
    </lineage>
</organism>
<protein>
    <recommendedName>
        <fullName evidence="2">PA14 domain-containing protein</fullName>
    </recommendedName>
</protein>
<evidence type="ECO:0000313" key="4">
    <source>
        <dbReference type="Proteomes" id="UP001408356"/>
    </source>
</evidence>
<name>A0ABR2UH41_9PEZI</name>
<keyword evidence="4" id="KW-1185">Reference proteome</keyword>
<keyword evidence="1" id="KW-0732">Signal</keyword>
<gene>
    <name evidence="3" type="ORF">SUNI508_11526</name>
</gene>
<dbReference type="Pfam" id="PF10528">
    <property type="entry name" value="GLEYA"/>
    <property type="match status" value="1"/>
</dbReference>
<evidence type="ECO:0000259" key="2">
    <source>
        <dbReference type="PROSITE" id="PS51820"/>
    </source>
</evidence>
<dbReference type="InterPro" id="IPR018871">
    <property type="entry name" value="GLEYA_adhesin_domain"/>
</dbReference>
<dbReference type="PROSITE" id="PS51820">
    <property type="entry name" value="PA14"/>
    <property type="match status" value="1"/>
</dbReference>
<accession>A0ABR2UH41</accession>
<dbReference type="InterPro" id="IPR037524">
    <property type="entry name" value="PA14/GLEYA"/>
</dbReference>
<feature type="chain" id="PRO_5045909371" description="PA14 domain-containing protein" evidence="1">
    <location>
        <begin position="20"/>
        <end position="462"/>
    </location>
</feature>
<sequence>MYALFLAVVAAVTIGQTKAKPCSKRPDVVYKTLSTSSSAACPTFTYPAGIPDSVPIASLCHCLDTTTTVTTDLSLGGQKTDNDRTLSSNQTTQLGDVIVTATSMVTATDETTVTVTTVPTASSTEITTVTPTTSTAAATSYTATNIVCFTTGGIQSNTFLQKRGNAARYSPGNSNNNAQSDYCPVLPNSRPSSEALSSVCSCLGFVPTSTTTVGTARQTWTTTIAASNVTSTLTSTSTLLITATTIQTSITTEFTTLTETAPTPVVTSTTTIIDSNVVPTGLTYHYASGFTFRSGTDDYANTREIVNSLSNNPGAFKNTGSIQVLNDLISDNGASMKLPDNSYVGGDSFAMIFQGYIYAAAGPGNYVLSSRLGYLDDDALVWVGEKAYGNNWNYDNSDYRVTWGTGGYTEFILAAGEAKPVTIFWTNTGGPGHADFVITGPDGLHTDTSAFFVSDCGGNFIA</sequence>
<dbReference type="EMBL" id="JARVKF010000432">
    <property type="protein sequence ID" value="KAK9413950.1"/>
    <property type="molecule type" value="Genomic_DNA"/>
</dbReference>
<evidence type="ECO:0000256" key="1">
    <source>
        <dbReference type="SAM" id="SignalP"/>
    </source>
</evidence>
<proteinExistence type="predicted"/>
<evidence type="ECO:0000313" key="3">
    <source>
        <dbReference type="EMBL" id="KAK9413950.1"/>
    </source>
</evidence>
<feature type="domain" description="PA14" evidence="2">
    <location>
        <begin position="300"/>
        <end position="455"/>
    </location>
</feature>